<dbReference type="Proteomes" id="UP000092993">
    <property type="component" value="Unassembled WGS sequence"/>
</dbReference>
<name>A0A1C7LVZ5_GRIFR</name>
<comment type="caution">
    <text evidence="1">The sequence shown here is derived from an EMBL/GenBank/DDBJ whole genome shotgun (WGS) entry which is preliminary data.</text>
</comment>
<evidence type="ECO:0000313" key="2">
    <source>
        <dbReference type="Proteomes" id="UP000092993"/>
    </source>
</evidence>
<accession>A0A1C7LVZ5</accession>
<evidence type="ECO:0000313" key="1">
    <source>
        <dbReference type="EMBL" id="OBZ68159.1"/>
    </source>
</evidence>
<proteinExistence type="predicted"/>
<dbReference type="AlphaFoldDB" id="A0A1C7LVZ5"/>
<sequence length="81" mass="8846">MNAATRAENYCGRRNLALPYIDFGMGSGFMILMSVKVQDRARGASAVTAWPTPLLLHHLGDSESPDGVSLMLQYMPTDSRS</sequence>
<gene>
    <name evidence="1" type="ORF">A0H81_11799</name>
</gene>
<dbReference type="EMBL" id="LUGG01000022">
    <property type="protein sequence ID" value="OBZ68159.1"/>
    <property type="molecule type" value="Genomic_DNA"/>
</dbReference>
<organism evidence="1 2">
    <name type="scientific">Grifola frondosa</name>
    <name type="common">Maitake</name>
    <name type="synonym">Polyporus frondosus</name>
    <dbReference type="NCBI Taxonomy" id="5627"/>
    <lineage>
        <taxon>Eukaryota</taxon>
        <taxon>Fungi</taxon>
        <taxon>Dikarya</taxon>
        <taxon>Basidiomycota</taxon>
        <taxon>Agaricomycotina</taxon>
        <taxon>Agaricomycetes</taxon>
        <taxon>Polyporales</taxon>
        <taxon>Grifolaceae</taxon>
        <taxon>Grifola</taxon>
    </lineage>
</organism>
<reference evidence="1 2" key="1">
    <citation type="submission" date="2016-03" db="EMBL/GenBank/DDBJ databases">
        <title>Whole genome sequencing of Grifola frondosa 9006-11.</title>
        <authorList>
            <person name="Min B."/>
            <person name="Park H."/>
            <person name="Kim J.-G."/>
            <person name="Cho H."/>
            <person name="Oh Y.-L."/>
            <person name="Kong W.-S."/>
            <person name="Choi I.-G."/>
        </authorList>
    </citation>
    <scope>NUCLEOTIDE SEQUENCE [LARGE SCALE GENOMIC DNA]</scope>
    <source>
        <strain evidence="1 2">9006-11</strain>
    </source>
</reference>
<keyword evidence="2" id="KW-1185">Reference proteome</keyword>
<protein>
    <submittedName>
        <fullName evidence="1">Uncharacterized protein</fullName>
    </submittedName>
</protein>